<accession>A0A975RQD6</accession>
<reference evidence="1" key="1">
    <citation type="submission" date="2021-06" db="EMBL/GenBank/DDBJ databases">
        <title>Bradyrhizobium sp. S2-20-1 Genome sequencing.</title>
        <authorList>
            <person name="Jin L."/>
        </authorList>
    </citation>
    <scope>NUCLEOTIDE SEQUENCE</scope>
    <source>
        <strain evidence="1">S2-20-1</strain>
    </source>
</reference>
<name>A0A975RQD6_9BRAD</name>
<evidence type="ECO:0000313" key="2">
    <source>
        <dbReference type="Proteomes" id="UP000680839"/>
    </source>
</evidence>
<dbReference type="RefSeq" id="WP_215624043.1">
    <property type="nucleotide sequence ID" value="NZ_CP076134.1"/>
</dbReference>
<dbReference type="Proteomes" id="UP000680839">
    <property type="component" value="Chromosome"/>
</dbReference>
<proteinExistence type="predicted"/>
<evidence type="ECO:0000313" key="1">
    <source>
        <dbReference type="EMBL" id="QWG15541.1"/>
    </source>
</evidence>
<organism evidence="1 2">
    <name type="scientific">Bradyrhizobium sediminis</name>
    <dbReference type="NCBI Taxonomy" id="2840469"/>
    <lineage>
        <taxon>Bacteria</taxon>
        <taxon>Pseudomonadati</taxon>
        <taxon>Pseudomonadota</taxon>
        <taxon>Alphaproteobacteria</taxon>
        <taxon>Hyphomicrobiales</taxon>
        <taxon>Nitrobacteraceae</taxon>
        <taxon>Bradyrhizobium</taxon>
    </lineage>
</organism>
<sequence>MLPLKPELTMLRWTMPIVVATFALTSAAEAVGPAGKSAARRAASQLPAGLPRANYKFRTTITRATPAPYLRPVYVADGPEVPFTPSDAYVPYVPPAVGVAWWPGYPAWSGDWGLPFYYNYQSPWYAGPESRESNLQPYGYGCGYGLYGYSYC</sequence>
<protein>
    <submittedName>
        <fullName evidence="1">Uncharacterized protein</fullName>
    </submittedName>
</protein>
<gene>
    <name evidence="1" type="ORF">KMZ29_13250</name>
</gene>
<dbReference type="AlphaFoldDB" id="A0A975RQD6"/>
<dbReference type="EMBL" id="CP076134">
    <property type="protein sequence ID" value="QWG15541.1"/>
    <property type="molecule type" value="Genomic_DNA"/>
</dbReference>